<dbReference type="Gene3D" id="3.40.50.1820">
    <property type="entry name" value="alpha/beta hydrolase"/>
    <property type="match status" value="1"/>
</dbReference>
<dbReference type="InterPro" id="IPR000073">
    <property type="entry name" value="AB_hydrolase_1"/>
</dbReference>
<evidence type="ECO:0000313" key="6">
    <source>
        <dbReference type="EMBL" id="MCG6504571.1"/>
    </source>
</evidence>
<dbReference type="InterPro" id="IPR029058">
    <property type="entry name" value="AB_hydrolase_fold"/>
</dbReference>
<keyword evidence="2" id="KW-0963">Cytoplasm</keyword>
<sequence length="256" mass="27441">MNASPLLMIHGWGANGRIFDLLRPHFTRRETAAPHLPGHGDAPLEGAFSVEAAADALAQSLDAPAHILGWSLGGLTALHLAARHPHKVRSLTLCASFAKLHAAPDYPEGVHKTMFERMVALFGEDYPKYMRQFLELQLLNVADARPMIDAVLPDVVRHGAPAALQQALDAVNQADARPLLADIRKPVLLVYGNKDAITPPRMGEYLAAKLPAARLEVFDKAAHAPFLSHPERFSALVEGFVSGVESGAALANGAAV</sequence>
<proteinExistence type="predicted"/>
<dbReference type="InterPro" id="IPR050266">
    <property type="entry name" value="AB_hydrolase_sf"/>
</dbReference>
<keyword evidence="3" id="KW-0093">Biotin biosynthesis</keyword>
<evidence type="ECO:0000256" key="1">
    <source>
        <dbReference type="ARBA" id="ARBA00022487"/>
    </source>
</evidence>
<evidence type="ECO:0000313" key="7">
    <source>
        <dbReference type="Proteomes" id="UP001298424"/>
    </source>
</evidence>
<dbReference type="GO" id="GO:0090499">
    <property type="term" value="F:pimelyl-[acyl-carrier protein] methyl ester esterase activity"/>
    <property type="evidence" value="ECO:0007669"/>
    <property type="project" value="UniProtKB-EC"/>
</dbReference>
<gene>
    <name evidence="6" type="primary">bioH</name>
    <name evidence="6" type="ORF">MB824_08685</name>
</gene>
<dbReference type="Proteomes" id="UP001298424">
    <property type="component" value="Unassembled WGS sequence"/>
</dbReference>
<dbReference type="Pfam" id="PF00561">
    <property type="entry name" value="Abhydrolase_1"/>
    <property type="match status" value="1"/>
</dbReference>
<evidence type="ECO:0000256" key="2">
    <source>
        <dbReference type="ARBA" id="ARBA00022490"/>
    </source>
</evidence>
<keyword evidence="4 6" id="KW-0378">Hydrolase</keyword>
<dbReference type="EC" id="3.1.1.85" evidence="6"/>
<dbReference type="SUPFAM" id="SSF53474">
    <property type="entry name" value="alpha/beta-Hydrolases"/>
    <property type="match status" value="1"/>
</dbReference>
<accession>A0ABS9NP50</accession>
<feature type="domain" description="AB hydrolase-1" evidence="5">
    <location>
        <begin position="5"/>
        <end position="230"/>
    </location>
</feature>
<evidence type="ECO:0000259" key="5">
    <source>
        <dbReference type="Pfam" id="PF00561"/>
    </source>
</evidence>
<dbReference type="RefSeq" id="WP_238748082.1">
    <property type="nucleotide sequence ID" value="NZ_JAKOOW010000032.1"/>
</dbReference>
<organism evidence="6 7">
    <name type="scientific">Kingella pumchi</name>
    <dbReference type="NCBI Taxonomy" id="2779506"/>
    <lineage>
        <taxon>Bacteria</taxon>
        <taxon>Pseudomonadati</taxon>
        <taxon>Pseudomonadota</taxon>
        <taxon>Betaproteobacteria</taxon>
        <taxon>Neisseriales</taxon>
        <taxon>Neisseriaceae</taxon>
        <taxon>Kingella</taxon>
    </lineage>
</organism>
<dbReference type="InterPro" id="IPR010076">
    <property type="entry name" value="BioH"/>
</dbReference>
<reference evidence="6 7" key="1">
    <citation type="submission" date="2022-02" db="EMBL/GenBank/DDBJ databases">
        <title>Genome sequence data of Kingella unionensis sp. nov. strain CICC 24913 (CCUG 75125).</title>
        <authorList>
            <person name="Xiao M."/>
        </authorList>
    </citation>
    <scope>NUCLEOTIDE SEQUENCE [LARGE SCALE GENOMIC DNA]</scope>
    <source>
        <strain evidence="6 7">CICC 24913</strain>
    </source>
</reference>
<dbReference type="PANTHER" id="PTHR43798:SF31">
    <property type="entry name" value="AB HYDROLASE SUPERFAMILY PROTEIN YCLE"/>
    <property type="match status" value="1"/>
</dbReference>
<dbReference type="PANTHER" id="PTHR43798">
    <property type="entry name" value="MONOACYLGLYCEROL LIPASE"/>
    <property type="match status" value="1"/>
</dbReference>
<evidence type="ECO:0000256" key="3">
    <source>
        <dbReference type="ARBA" id="ARBA00022756"/>
    </source>
</evidence>
<name>A0ABS9NP50_9NEIS</name>
<protein>
    <submittedName>
        <fullName evidence="6">Pimeloyl-ACP methyl ester esterase BioH</fullName>
        <ecNumber evidence="6">3.1.1.85</ecNumber>
    </submittedName>
</protein>
<dbReference type="EMBL" id="JAKOOW010000032">
    <property type="protein sequence ID" value="MCG6504571.1"/>
    <property type="molecule type" value="Genomic_DNA"/>
</dbReference>
<dbReference type="NCBIfam" id="TIGR01738">
    <property type="entry name" value="bioH"/>
    <property type="match status" value="1"/>
</dbReference>
<evidence type="ECO:0000256" key="4">
    <source>
        <dbReference type="ARBA" id="ARBA00022801"/>
    </source>
</evidence>
<keyword evidence="7" id="KW-1185">Reference proteome</keyword>
<comment type="caution">
    <text evidence="6">The sequence shown here is derived from an EMBL/GenBank/DDBJ whole genome shotgun (WGS) entry which is preliminary data.</text>
</comment>
<keyword evidence="1" id="KW-0719">Serine esterase</keyword>